<reference evidence="1 2" key="1">
    <citation type="journal article" date="2014" name="J. Infect. Dis.">
        <title>Molecular characterization of a novel botulinum neurotoxin type H gene.</title>
        <authorList>
            <person name="Dover N."/>
            <person name="Barash J.R."/>
            <person name="Hill K.K."/>
            <person name="Xie G."/>
            <person name="Arnon S.S."/>
        </authorList>
    </citation>
    <scope>NUCLEOTIDE SEQUENCE [LARGE SCALE GENOMIC DNA]</scope>
    <source>
        <strain evidence="1 2">IBCA10-7060</strain>
    </source>
</reference>
<organism evidence="1 2">
    <name type="scientific">Clostridium botulinum</name>
    <dbReference type="NCBI Taxonomy" id="1491"/>
    <lineage>
        <taxon>Bacteria</taxon>
        <taxon>Bacillati</taxon>
        <taxon>Bacillota</taxon>
        <taxon>Clostridia</taxon>
        <taxon>Eubacteriales</taxon>
        <taxon>Clostridiaceae</taxon>
        <taxon>Clostridium</taxon>
    </lineage>
</organism>
<protein>
    <submittedName>
        <fullName evidence="1">Uncharacterized protein</fullName>
    </submittedName>
</protein>
<evidence type="ECO:0000313" key="2">
    <source>
        <dbReference type="Proteomes" id="UP000663464"/>
    </source>
</evidence>
<dbReference type="AlphaFoldDB" id="A0ABD7CGS0"/>
<dbReference type="EMBL" id="CP069280">
    <property type="protein sequence ID" value="QRI52191.1"/>
    <property type="molecule type" value="Genomic_DNA"/>
</dbReference>
<sequence>MALMLFIILCILIVPISLSMKKNKMRTAGNNVFKNYIESHGLTITKEIDIPNYNGSSKFFIDDVNKTVNYISYNYKEPENISLKQFTYRDVLKCEIIRDDKKVLVEDAFSIKDKLKQKDYVKKLGFRITFNDLSFPYLDILFINSLSGQTLTGLGHLVNSLNEWISIMNIVIERGKTEECN</sequence>
<evidence type="ECO:0000313" key="1">
    <source>
        <dbReference type="EMBL" id="QRI52191.1"/>
    </source>
</evidence>
<dbReference type="Proteomes" id="UP000663464">
    <property type="component" value="Chromosome"/>
</dbReference>
<proteinExistence type="predicted"/>
<dbReference type="RefSeq" id="WP_047403297.1">
    <property type="nucleotide sequence ID" value="NZ_CP069280.1"/>
</dbReference>
<name>A0ABD7CGS0_CLOBO</name>
<accession>A0ABD7CGS0</accession>
<gene>
    <name evidence="1" type="ORF">JQS73_12155</name>
</gene>